<gene>
    <name evidence="2" type="ORF">ELQ35_20505</name>
</gene>
<dbReference type="Proteomes" id="UP000267430">
    <property type="component" value="Unassembled WGS sequence"/>
</dbReference>
<keyword evidence="3" id="KW-1185">Reference proteome</keyword>
<comment type="caution">
    <text evidence="2">The sequence shown here is derived from an EMBL/GenBank/DDBJ whole genome shotgun (WGS) entry which is preliminary data.</text>
</comment>
<dbReference type="EMBL" id="RYZZ01000043">
    <property type="protein sequence ID" value="RUQ25164.1"/>
    <property type="molecule type" value="Genomic_DNA"/>
</dbReference>
<dbReference type="AlphaFoldDB" id="A0A433HA35"/>
<dbReference type="OrthoDB" id="2991736at2"/>
<feature type="compositionally biased region" description="Basic and acidic residues" evidence="1">
    <location>
        <begin position="68"/>
        <end position="79"/>
    </location>
</feature>
<feature type="region of interest" description="Disordered" evidence="1">
    <location>
        <begin position="28"/>
        <end position="79"/>
    </location>
</feature>
<dbReference type="RefSeq" id="WP_126867044.1">
    <property type="nucleotide sequence ID" value="NZ_JAUSTX010000011.1"/>
</dbReference>
<protein>
    <submittedName>
        <fullName evidence="2">Uncharacterized protein</fullName>
    </submittedName>
</protein>
<evidence type="ECO:0000256" key="1">
    <source>
        <dbReference type="SAM" id="MobiDB-lite"/>
    </source>
</evidence>
<evidence type="ECO:0000313" key="3">
    <source>
        <dbReference type="Proteomes" id="UP000267430"/>
    </source>
</evidence>
<proteinExistence type="predicted"/>
<reference evidence="2 3" key="1">
    <citation type="submission" date="2018-12" db="EMBL/GenBank/DDBJ databases">
        <title>Bacillus chawlae sp. nov., Bacillus glennii sp. nov., and Bacillus saganii sp. nov. Isolated from the Vehicle Assembly Building at Kennedy Space Center where the Viking Spacecraft were Assembled.</title>
        <authorList>
            <person name="Seuylemezian A."/>
            <person name="Vaishampayan P."/>
        </authorList>
    </citation>
    <scope>NUCLEOTIDE SEQUENCE [LARGE SCALE GENOMIC DNA]</scope>
    <source>
        <strain evidence="2 3">L5</strain>
    </source>
</reference>
<feature type="compositionally biased region" description="Basic and acidic residues" evidence="1">
    <location>
        <begin position="28"/>
        <end position="39"/>
    </location>
</feature>
<evidence type="ECO:0000313" key="2">
    <source>
        <dbReference type="EMBL" id="RUQ25164.1"/>
    </source>
</evidence>
<name>A0A433HA35_9BACI</name>
<accession>A0A433HA35</accession>
<sequence length="79" mass="9585">MSKQKKEKVIHVDKLVIHAKDVEIIKEHQEEQQPRREQRGNPWESFFRRRDEGVAPREENLVQEMDPTEERVHQENQAE</sequence>
<feature type="compositionally biased region" description="Basic and acidic residues" evidence="1">
    <location>
        <begin position="46"/>
        <end position="60"/>
    </location>
</feature>
<organism evidence="2 3">
    <name type="scientific">Peribacillus cavernae</name>
    <dbReference type="NCBI Taxonomy" id="1674310"/>
    <lineage>
        <taxon>Bacteria</taxon>
        <taxon>Bacillati</taxon>
        <taxon>Bacillota</taxon>
        <taxon>Bacilli</taxon>
        <taxon>Bacillales</taxon>
        <taxon>Bacillaceae</taxon>
        <taxon>Peribacillus</taxon>
    </lineage>
</organism>